<evidence type="ECO:0000313" key="4">
    <source>
        <dbReference type="Proteomes" id="UP000316855"/>
    </source>
</evidence>
<feature type="region of interest" description="Disordered" evidence="1">
    <location>
        <begin position="1"/>
        <end position="29"/>
    </location>
</feature>
<evidence type="ECO:0000313" key="3">
    <source>
        <dbReference type="EMBL" id="QDT92910.1"/>
    </source>
</evidence>
<accession>A0A517VIT0</accession>
<dbReference type="InterPro" id="IPR027558">
    <property type="entry name" value="Pre_pil_HX9DG_C"/>
</dbReference>
<dbReference type="AlphaFoldDB" id="A0A517VIT0"/>
<reference evidence="3 4" key="1">
    <citation type="submission" date="2019-02" db="EMBL/GenBank/DDBJ databases">
        <title>Deep-cultivation of Planctomycetes and their phenomic and genomic characterization uncovers novel biology.</title>
        <authorList>
            <person name="Wiegand S."/>
            <person name="Jogler M."/>
            <person name="Boedeker C."/>
            <person name="Pinto D."/>
            <person name="Vollmers J."/>
            <person name="Rivas-Marin E."/>
            <person name="Kohn T."/>
            <person name="Peeters S.H."/>
            <person name="Heuer A."/>
            <person name="Rast P."/>
            <person name="Oberbeckmann S."/>
            <person name="Bunk B."/>
            <person name="Jeske O."/>
            <person name="Meyerdierks A."/>
            <person name="Storesund J.E."/>
            <person name="Kallscheuer N."/>
            <person name="Luecker S."/>
            <person name="Lage O.M."/>
            <person name="Pohl T."/>
            <person name="Merkel B.J."/>
            <person name="Hornburger P."/>
            <person name="Mueller R.-W."/>
            <person name="Bruemmer F."/>
            <person name="Labrenz M."/>
            <person name="Spormann A.M."/>
            <person name="Op den Camp H."/>
            <person name="Overmann J."/>
            <person name="Amann R."/>
            <person name="Jetten M.S.M."/>
            <person name="Mascher T."/>
            <person name="Medema M.H."/>
            <person name="Devos D.P."/>
            <person name="Kaster A.-K."/>
            <person name="Ovreas L."/>
            <person name="Rohde M."/>
            <person name="Galperin M.Y."/>
            <person name="Jogler C."/>
        </authorList>
    </citation>
    <scope>NUCLEOTIDE SEQUENCE [LARGE SCALE GENOMIC DNA]</scope>
    <source>
        <strain evidence="3 4">Pan161</strain>
    </source>
</reference>
<keyword evidence="4" id="KW-1185">Reference proteome</keyword>
<feature type="domain" description="DUF1559" evidence="2">
    <location>
        <begin position="32"/>
        <end position="203"/>
    </location>
</feature>
<dbReference type="EMBL" id="CP036343">
    <property type="protein sequence ID" value="QDT92910.1"/>
    <property type="molecule type" value="Genomic_DNA"/>
</dbReference>
<dbReference type="Proteomes" id="UP000316855">
    <property type="component" value="Chromosome"/>
</dbReference>
<organism evidence="3 4">
    <name type="scientific">Gimesia algae</name>
    <dbReference type="NCBI Taxonomy" id="2527971"/>
    <lineage>
        <taxon>Bacteria</taxon>
        <taxon>Pseudomonadati</taxon>
        <taxon>Planctomycetota</taxon>
        <taxon>Planctomycetia</taxon>
        <taxon>Planctomycetales</taxon>
        <taxon>Planctomycetaceae</taxon>
        <taxon>Gimesia</taxon>
    </lineage>
</organism>
<dbReference type="KEGG" id="gax:Pan161_45810"/>
<evidence type="ECO:0000256" key="1">
    <source>
        <dbReference type="SAM" id="MobiDB-lite"/>
    </source>
</evidence>
<sequence length="221" mass="23455">MHNDHDNFQMFPPGDVRRTYGSGVSAVPNSNLRKEKLPAVRCPSDSSHQPDGNDGPTICLACRGTTMNTASAPVTLIFWNNSNTKIREVGDGITNTIMVSETYASAEFCTEQTTASNGVCPATCTSFNGGLTGGQQVYSWMYASLYEATYFGTAYTPNNKQPDCGASSSSQAAHLAARSKHTGGAHALLGDGSVRFASDSIDSQIWINLGNPADGNVLGEW</sequence>
<dbReference type="InterPro" id="IPR011453">
    <property type="entry name" value="DUF1559"/>
</dbReference>
<protein>
    <recommendedName>
        <fullName evidence="2">DUF1559 domain-containing protein</fullName>
    </recommendedName>
</protein>
<gene>
    <name evidence="3" type="ORF">Pan161_45810</name>
</gene>
<name>A0A517VIT0_9PLAN</name>
<dbReference type="Pfam" id="PF07596">
    <property type="entry name" value="SBP_bac_10"/>
    <property type="match status" value="1"/>
</dbReference>
<proteinExistence type="predicted"/>
<dbReference type="PANTHER" id="PTHR30093">
    <property type="entry name" value="GENERAL SECRETION PATHWAY PROTEIN G"/>
    <property type="match status" value="1"/>
</dbReference>
<dbReference type="NCBIfam" id="TIGR04294">
    <property type="entry name" value="pre_pil_HX9DG"/>
    <property type="match status" value="1"/>
</dbReference>
<evidence type="ECO:0000259" key="2">
    <source>
        <dbReference type="Pfam" id="PF07596"/>
    </source>
</evidence>
<dbReference type="PANTHER" id="PTHR30093:SF2">
    <property type="entry name" value="TYPE II SECRETION SYSTEM PROTEIN H"/>
    <property type="match status" value="1"/>
</dbReference>